<organism evidence="1 2">
    <name type="scientific">Rhizopogon vinicolor AM-OR11-026</name>
    <dbReference type="NCBI Taxonomy" id="1314800"/>
    <lineage>
        <taxon>Eukaryota</taxon>
        <taxon>Fungi</taxon>
        <taxon>Dikarya</taxon>
        <taxon>Basidiomycota</taxon>
        <taxon>Agaricomycotina</taxon>
        <taxon>Agaricomycetes</taxon>
        <taxon>Agaricomycetidae</taxon>
        <taxon>Boletales</taxon>
        <taxon>Suillineae</taxon>
        <taxon>Rhizopogonaceae</taxon>
        <taxon>Rhizopogon</taxon>
    </lineage>
</organism>
<dbReference type="OrthoDB" id="3224744at2759"/>
<evidence type="ECO:0000313" key="1">
    <source>
        <dbReference type="EMBL" id="OAX31763.1"/>
    </source>
</evidence>
<dbReference type="EMBL" id="KV449254">
    <property type="protein sequence ID" value="OAX31763.1"/>
    <property type="molecule type" value="Genomic_DNA"/>
</dbReference>
<name>A0A1B7MGN8_9AGAM</name>
<protein>
    <submittedName>
        <fullName evidence="1">Uncharacterized protein</fullName>
    </submittedName>
</protein>
<keyword evidence="2" id="KW-1185">Reference proteome</keyword>
<proteinExistence type="predicted"/>
<reference evidence="1 2" key="1">
    <citation type="submission" date="2016-06" db="EMBL/GenBank/DDBJ databases">
        <title>Comparative genomics of the ectomycorrhizal sister species Rhizopogon vinicolor and Rhizopogon vesiculosus (Basidiomycota: Boletales) reveals a divergence of the mating type B locus.</title>
        <authorList>
            <consortium name="DOE Joint Genome Institute"/>
            <person name="Mujic A.B."/>
            <person name="Kuo A."/>
            <person name="Tritt A."/>
            <person name="Lipzen A."/>
            <person name="Chen C."/>
            <person name="Johnson J."/>
            <person name="Sharma A."/>
            <person name="Barry K."/>
            <person name="Grigoriev I.V."/>
            <person name="Spatafora J.W."/>
        </authorList>
    </citation>
    <scope>NUCLEOTIDE SEQUENCE [LARGE SCALE GENOMIC DNA]</scope>
    <source>
        <strain evidence="1 2">AM-OR11-026</strain>
    </source>
</reference>
<dbReference type="AlphaFoldDB" id="A0A1B7MGN8"/>
<evidence type="ECO:0000313" key="2">
    <source>
        <dbReference type="Proteomes" id="UP000092154"/>
    </source>
</evidence>
<dbReference type="STRING" id="1314800.A0A1B7MGN8"/>
<accession>A0A1B7MGN8</accession>
<gene>
    <name evidence="1" type="ORF">K503DRAFT_777315</name>
</gene>
<sequence length="83" mass="9003">MAEAVGWGRAVMQECHPGYSDHSSSLNNLTISLEDRFEQRGVLSGLDEAINFHRVALALCPPGHSNRSISPNSLAVISLNRSN</sequence>
<dbReference type="InParanoid" id="A0A1B7MGN8"/>
<dbReference type="Proteomes" id="UP000092154">
    <property type="component" value="Unassembled WGS sequence"/>
</dbReference>